<reference evidence="3" key="3">
    <citation type="submission" date="2015-06" db="UniProtKB">
        <authorList>
            <consortium name="EnsemblMetazoa"/>
        </authorList>
    </citation>
    <scope>IDENTIFICATION</scope>
</reference>
<dbReference type="EMBL" id="AMQM01006764">
    <property type="status" value="NOT_ANNOTATED_CDS"/>
    <property type="molecule type" value="Genomic_DNA"/>
</dbReference>
<dbReference type="KEGG" id="hro:HELRODRAFT_179180"/>
<gene>
    <name evidence="3" type="primary">20207161</name>
    <name evidence="2" type="ORF">HELRODRAFT_179180</name>
</gene>
<dbReference type="EMBL" id="AMQM01006767">
    <property type="status" value="NOT_ANNOTATED_CDS"/>
    <property type="molecule type" value="Genomic_DNA"/>
</dbReference>
<dbReference type="Proteomes" id="UP000015101">
    <property type="component" value="Unassembled WGS sequence"/>
</dbReference>
<evidence type="ECO:0000313" key="2">
    <source>
        <dbReference type="EMBL" id="ESN95705.1"/>
    </source>
</evidence>
<reference evidence="4" key="1">
    <citation type="submission" date="2012-12" db="EMBL/GenBank/DDBJ databases">
        <authorList>
            <person name="Hellsten U."/>
            <person name="Grimwood J."/>
            <person name="Chapman J.A."/>
            <person name="Shapiro H."/>
            <person name="Aerts A."/>
            <person name="Otillar R.P."/>
            <person name="Terry A.Y."/>
            <person name="Boore J.L."/>
            <person name="Simakov O."/>
            <person name="Marletaz F."/>
            <person name="Cho S.-J."/>
            <person name="Edsinger-Gonzales E."/>
            <person name="Havlak P."/>
            <person name="Kuo D.-H."/>
            <person name="Larsson T."/>
            <person name="Lv J."/>
            <person name="Arendt D."/>
            <person name="Savage R."/>
            <person name="Osoegawa K."/>
            <person name="de Jong P."/>
            <person name="Lindberg D.R."/>
            <person name="Seaver E.C."/>
            <person name="Weisblat D.A."/>
            <person name="Putnam N.H."/>
            <person name="Grigoriev I.V."/>
            <person name="Rokhsar D.S."/>
        </authorList>
    </citation>
    <scope>NUCLEOTIDE SEQUENCE</scope>
</reference>
<dbReference type="EMBL" id="AMQM01006766">
    <property type="status" value="NOT_ANNOTATED_CDS"/>
    <property type="molecule type" value="Genomic_DNA"/>
</dbReference>
<dbReference type="AlphaFoldDB" id="T1FEB2"/>
<accession>T1FEB2</accession>
<feature type="region of interest" description="Disordered" evidence="1">
    <location>
        <begin position="77"/>
        <end position="97"/>
    </location>
</feature>
<dbReference type="InParanoid" id="T1FEB2"/>
<name>T1FEB2_HELRO</name>
<organism evidence="3 4">
    <name type="scientific">Helobdella robusta</name>
    <name type="common">Californian leech</name>
    <dbReference type="NCBI Taxonomy" id="6412"/>
    <lineage>
        <taxon>Eukaryota</taxon>
        <taxon>Metazoa</taxon>
        <taxon>Spiralia</taxon>
        <taxon>Lophotrochozoa</taxon>
        <taxon>Annelida</taxon>
        <taxon>Clitellata</taxon>
        <taxon>Hirudinea</taxon>
        <taxon>Rhynchobdellida</taxon>
        <taxon>Glossiphoniidae</taxon>
        <taxon>Helobdella</taxon>
    </lineage>
</organism>
<dbReference type="EMBL" id="KB097510">
    <property type="protein sequence ID" value="ESN95705.1"/>
    <property type="molecule type" value="Genomic_DNA"/>
</dbReference>
<dbReference type="RefSeq" id="XP_009026264.1">
    <property type="nucleotide sequence ID" value="XM_009028016.1"/>
</dbReference>
<dbReference type="HOGENOM" id="CLU_1779471_0_0_1"/>
<dbReference type="EnsemblMetazoa" id="HelroT179180">
    <property type="protein sequence ID" value="HelroP179180"/>
    <property type="gene ID" value="HelroG179180"/>
</dbReference>
<dbReference type="GeneID" id="20207161"/>
<dbReference type="CTD" id="20207161"/>
<keyword evidence="4" id="KW-1185">Reference proteome</keyword>
<evidence type="ECO:0000256" key="1">
    <source>
        <dbReference type="SAM" id="MobiDB-lite"/>
    </source>
</evidence>
<protein>
    <submittedName>
        <fullName evidence="2 3">Uncharacterized protein</fullName>
    </submittedName>
</protein>
<dbReference type="EMBL" id="AMQM01006765">
    <property type="status" value="NOT_ANNOTATED_CDS"/>
    <property type="molecule type" value="Genomic_DNA"/>
</dbReference>
<evidence type="ECO:0000313" key="4">
    <source>
        <dbReference type="Proteomes" id="UP000015101"/>
    </source>
</evidence>
<proteinExistence type="predicted"/>
<reference evidence="2 4" key="2">
    <citation type="journal article" date="2013" name="Nature">
        <title>Insights into bilaterian evolution from three spiralian genomes.</title>
        <authorList>
            <person name="Simakov O."/>
            <person name="Marletaz F."/>
            <person name="Cho S.J."/>
            <person name="Edsinger-Gonzales E."/>
            <person name="Havlak P."/>
            <person name="Hellsten U."/>
            <person name="Kuo D.H."/>
            <person name="Larsson T."/>
            <person name="Lv J."/>
            <person name="Arendt D."/>
            <person name="Savage R."/>
            <person name="Osoegawa K."/>
            <person name="de Jong P."/>
            <person name="Grimwood J."/>
            <person name="Chapman J.A."/>
            <person name="Shapiro H."/>
            <person name="Aerts A."/>
            <person name="Otillar R.P."/>
            <person name="Terry A.Y."/>
            <person name="Boore J.L."/>
            <person name="Grigoriev I.V."/>
            <person name="Lindberg D.R."/>
            <person name="Seaver E.C."/>
            <person name="Weisblat D.A."/>
            <person name="Putnam N.H."/>
            <person name="Rokhsar D.S."/>
        </authorList>
    </citation>
    <scope>NUCLEOTIDE SEQUENCE</scope>
</reference>
<sequence length="146" mass="16598">MWECDVPCQRTALRPLDNCVTVRNRLNLLSDLSPETLLWLANITFELTYNPPDPRVIQLIDDVTNNNSETKALLSPISGSREKLKHPAHPYSDPEVPSLRSQRLQMGRGQINPAVVNYKKLFSFSGSPDHKFFSVLFGSNEYIKLN</sequence>
<evidence type="ECO:0000313" key="3">
    <source>
        <dbReference type="EnsemblMetazoa" id="HelroP179180"/>
    </source>
</evidence>